<dbReference type="InterPro" id="IPR012337">
    <property type="entry name" value="RNaseH-like_sf"/>
</dbReference>
<dbReference type="SUPFAM" id="SSF53098">
    <property type="entry name" value="Ribonuclease H-like"/>
    <property type="match status" value="1"/>
</dbReference>
<evidence type="ECO:0000313" key="3">
    <source>
        <dbReference type="Proteomes" id="UP000233551"/>
    </source>
</evidence>
<dbReference type="PANTHER" id="PTHR45835">
    <property type="entry name" value="YALI0A06105P"/>
    <property type="match status" value="1"/>
</dbReference>
<organism evidence="2 3">
    <name type="scientific">Punica granatum</name>
    <name type="common">Pomegranate</name>
    <dbReference type="NCBI Taxonomy" id="22663"/>
    <lineage>
        <taxon>Eukaryota</taxon>
        <taxon>Viridiplantae</taxon>
        <taxon>Streptophyta</taxon>
        <taxon>Embryophyta</taxon>
        <taxon>Tracheophyta</taxon>
        <taxon>Spermatophyta</taxon>
        <taxon>Magnoliopsida</taxon>
        <taxon>eudicotyledons</taxon>
        <taxon>Gunneridae</taxon>
        <taxon>Pentapetalae</taxon>
        <taxon>rosids</taxon>
        <taxon>malvids</taxon>
        <taxon>Myrtales</taxon>
        <taxon>Lythraceae</taxon>
        <taxon>Punica</taxon>
    </lineage>
</organism>
<dbReference type="Proteomes" id="UP000233551">
    <property type="component" value="Unassembled WGS sequence"/>
</dbReference>
<comment type="caution">
    <text evidence="2">The sequence shown here is derived from an EMBL/GenBank/DDBJ whole genome shotgun (WGS) entry which is preliminary data.</text>
</comment>
<proteinExistence type="predicted"/>
<sequence>MKTNVVHYVQECDTCQRNKSDSQRPAELLEPLPIPDKVWSDISMDFIEGLPRSQGKDSIMIVVDRLSKYAHFYCARAPLFSQGSSRGAVQASWHKAENELRLSPANRRLDGEYWYNTTYQRSIAMTPFEAVYGRLAPLLAGYEPGSTAVNEVEKQLRARDALLQELKSNLVAAQSRMKAAVDKHRRDEEFEVGDWVYLKLQTYRQHSVFKRANQKLITRYFGPFQATGKLCSPHSLLMRVTAFLTWHLLMFGTIDGPHMAGGALEKPWFDGTPYQTRTRHGSRSRS</sequence>
<dbReference type="InterPro" id="IPR036397">
    <property type="entry name" value="RNaseH_sf"/>
</dbReference>
<dbReference type="EMBL" id="PGOL01000056">
    <property type="protein sequence ID" value="PKI78281.1"/>
    <property type="molecule type" value="Genomic_DNA"/>
</dbReference>
<name>A0A2I0LC82_PUNGR</name>
<evidence type="ECO:0000256" key="1">
    <source>
        <dbReference type="SAM" id="Coils"/>
    </source>
</evidence>
<gene>
    <name evidence="2" type="ORF">CRG98_001339</name>
</gene>
<dbReference type="PANTHER" id="PTHR45835:SF99">
    <property type="entry name" value="CHROMO DOMAIN-CONTAINING PROTEIN-RELATED"/>
    <property type="match status" value="1"/>
</dbReference>
<evidence type="ECO:0008006" key="4">
    <source>
        <dbReference type="Google" id="ProtNLM"/>
    </source>
</evidence>
<dbReference type="AlphaFoldDB" id="A0A2I0LC82"/>
<dbReference type="STRING" id="22663.A0A2I0LC82"/>
<dbReference type="GO" id="GO:0003676">
    <property type="term" value="F:nucleic acid binding"/>
    <property type="evidence" value="ECO:0007669"/>
    <property type="project" value="InterPro"/>
</dbReference>
<keyword evidence="3" id="KW-1185">Reference proteome</keyword>
<accession>A0A2I0LC82</accession>
<reference evidence="2 3" key="1">
    <citation type="submission" date="2017-11" db="EMBL/GenBank/DDBJ databases">
        <title>De-novo sequencing of pomegranate (Punica granatum L.) genome.</title>
        <authorList>
            <person name="Akparov Z."/>
            <person name="Amiraslanov A."/>
            <person name="Hajiyeva S."/>
            <person name="Abbasov M."/>
            <person name="Kaur K."/>
            <person name="Hamwieh A."/>
            <person name="Solovyev V."/>
            <person name="Salamov A."/>
            <person name="Braich B."/>
            <person name="Kosarev P."/>
            <person name="Mahmoud A."/>
            <person name="Hajiyev E."/>
            <person name="Babayeva S."/>
            <person name="Izzatullayeva V."/>
            <person name="Mammadov A."/>
            <person name="Mammadov A."/>
            <person name="Sharifova S."/>
            <person name="Ojaghi J."/>
            <person name="Eynullazada K."/>
            <person name="Bayramov B."/>
            <person name="Abdulazimova A."/>
            <person name="Shahmuradov I."/>
        </authorList>
    </citation>
    <scope>NUCLEOTIDE SEQUENCE [LARGE SCALE GENOMIC DNA]</scope>
    <source>
        <strain evidence="3">cv. AG2017</strain>
        <tissue evidence="2">Leaf</tissue>
    </source>
</reference>
<protein>
    <recommendedName>
        <fullName evidence="4">Integrase zinc-binding domain-containing protein</fullName>
    </recommendedName>
</protein>
<dbReference type="Gene3D" id="3.30.420.10">
    <property type="entry name" value="Ribonuclease H-like superfamily/Ribonuclease H"/>
    <property type="match status" value="1"/>
</dbReference>
<keyword evidence="1" id="KW-0175">Coiled coil</keyword>
<evidence type="ECO:0000313" key="2">
    <source>
        <dbReference type="EMBL" id="PKI78281.1"/>
    </source>
</evidence>
<feature type="coiled-coil region" evidence="1">
    <location>
        <begin position="149"/>
        <end position="183"/>
    </location>
</feature>